<protein>
    <recommendedName>
        <fullName evidence="3">Plasmid stabilization system</fullName>
    </recommendedName>
</protein>
<comment type="caution">
    <text evidence="1">The sequence shown here is derived from an EMBL/GenBank/DDBJ whole genome shotgun (WGS) entry which is preliminary data.</text>
</comment>
<dbReference type="SUPFAM" id="SSF143011">
    <property type="entry name" value="RelE-like"/>
    <property type="match status" value="1"/>
</dbReference>
<evidence type="ECO:0000313" key="2">
    <source>
        <dbReference type="Proteomes" id="UP000034637"/>
    </source>
</evidence>
<dbReference type="AlphaFoldDB" id="A0A0G1XC16"/>
<dbReference type="EMBL" id="LCPP01000016">
    <property type="protein sequence ID" value="KKW00087.1"/>
    <property type="molecule type" value="Genomic_DNA"/>
</dbReference>
<proteinExistence type="predicted"/>
<dbReference type="Proteomes" id="UP000034637">
    <property type="component" value="Unassembled WGS sequence"/>
</dbReference>
<accession>A0A0G1XC16</accession>
<gene>
    <name evidence="1" type="ORF">UY33_C0016G0011</name>
</gene>
<name>A0A0G1XC16_9BACT</name>
<reference evidence="1 2" key="1">
    <citation type="journal article" date="2015" name="Nature">
        <title>rRNA introns, odd ribosomes, and small enigmatic genomes across a large radiation of phyla.</title>
        <authorList>
            <person name="Brown C.T."/>
            <person name="Hug L.A."/>
            <person name="Thomas B.C."/>
            <person name="Sharon I."/>
            <person name="Castelle C.J."/>
            <person name="Singh A."/>
            <person name="Wilkins M.J."/>
            <person name="Williams K.H."/>
            <person name="Banfield J.F."/>
        </authorList>
    </citation>
    <scope>NUCLEOTIDE SEQUENCE [LARGE SCALE GENOMIC DNA]</scope>
</reference>
<sequence length="85" mass="9799">MEVEFSSYFLDQAKKLTQKEKEVLAEKVELFRKNPRDPRLKTHALTGKLKGSFSFSVTYSKRAIFVLSGNTAIFAEMGTHDHVYR</sequence>
<dbReference type="InterPro" id="IPR035093">
    <property type="entry name" value="RelE/ParE_toxin_dom_sf"/>
</dbReference>
<evidence type="ECO:0000313" key="1">
    <source>
        <dbReference type="EMBL" id="KKW00087.1"/>
    </source>
</evidence>
<dbReference type="Gene3D" id="3.30.2310.20">
    <property type="entry name" value="RelE-like"/>
    <property type="match status" value="1"/>
</dbReference>
<organism evidence="1 2">
    <name type="scientific">Candidatus Amesbacteria bacterium GW2011_GWA1_48_9</name>
    <dbReference type="NCBI Taxonomy" id="1618355"/>
    <lineage>
        <taxon>Bacteria</taxon>
        <taxon>Candidatus Amesiibacteriota</taxon>
    </lineage>
</organism>
<evidence type="ECO:0008006" key="3">
    <source>
        <dbReference type="Google" id="ProtNLM"/>
    </source>
</evidence>